<keyword evidence="7 13" id="KW-0819">tRNA processing</keyword>
<keyword evidence="10 13" id="KW-0067">ATP-binding</keyword>
<dbReference type="NCBIfam" id="TIGR00057">
    <property type="entry name" value="L-threonylcarbamoyladenylate synthase"/>
    <property type="match status" value="1"/>
</dbReference>
<dbReference type="SUPFAM" id="SSF55821">
    <property type="entry name" value="YrdC/RibB"/>
    <property type="match status" value="1"/>
</dbReference>
<keyword evidence="17" id="KW-1185">Reference proteome</keyword>
<comment type="subcellular location">
    <subcellularLocation>
        <location evidence="1 13">Cytoplasm</location>
    </subcellularLocation>
</comment>
<comment type="caution">
    <text evidence="16">The sequence shown here is derived from an EMBL/GenBank/DDBJ whole genome shotgun (WGS) entry which is preliminary data.</text>
</comment>
<dbReference type="PIRSF" id="PIRSF004930">
    <property type="entry name" value="Tln_factor_SUA5"/>
    <property type="match status" value="1"/>
</dbReference>
<evidence type="ECO:0000313" key="16">
    <source>
        <dbReference type="EMBL" id="MCC9641357.1"/>
    </source>
</evidence>
<dbReference type="EMBL" id="JAJKFW010000006">
    <property type="protein sequence ID" value="MCC9641357.1"/>
    <property type="molecule type" value="Genomic_DNA"/>
</dbReference>
<dbReference type="InterPro" id="IPR017945">
    <property type="entry name" value="DHBP_synth_RibB-like_a/b_dom"/>
</dbReference>
<dbReference type="RefSeq" id="WP_230271427.1">
    <property type="nucleotide sequence ID" value="NZ_JAJKFW010000006.1"/>
</dbReference>
<evidence type="ECO:0000256" key="14">
    <source>
        <dbReference type="SAM" id="MobiDB-lite"/>
    </source>
</evidence>
<evidence type="ECO:0000256" key="2">
    <source>
        <dbReference type="ARBA" id="ARBA00007663"/>
    </source>
</evidence>
<dbReference type="EC" id="2.7.7.87" evidence="3 13"/>
<evidence type="ECO:0000256" key="9">
    <source>
        <dbReference type="ARBA" id="ARBA00022741"/>
    </source>
</evidence>
<feature type="compositionally biased region" description="Polar residues" evidence="14">
    <location>
        <begin position="218"/>
        <end position="239"/>
    </location>
</feature>
<evidence type="ECO:0000256" key="10">
    <source>
        <dbReference type="ARBA" id="ARBA00022840"/>
    </source>
</evidence>
<evidence type="ECO:0000256" key="5">
    <source>
        <dbReference type="ARBA" id="ARBA00022490"/>
    </source>
</evidence>
<dbReference type="Proteomes" id="UP001430306">
    <property type="component" value="Unassembled WGS sequence"/>
</dbReference>
<evidence type="ECO:0000256" key="11">
    <source>
        <dbReference type="ARBA" id="ARBA00029774"/>
    </source>
</evidence>
<comment type="similarity">
    <text evidence="2 13">Belongs to the SUA5 family.</text>
</comment>
<dbReference type="Pfam" id="PF03481">
    <property type="entry name" value="Sua5_C"/>
    <property type="match status" value="1"/>
</dbReference>
<proteinExistence type="inferred from homology"/>
<evidence type="ECO:0000256" key="12">
    <source>
        <dbReference type="ARBA" id="ARBA00048366"/>
    </source>
</evidence>
<dbReference type="InterPro" id="IPR006070">
    <property type="entry name" value="Sua5-like_dom"/>
</dbReference>
<evidence type="ECO:0000256" key="8">
    <source>
        <dbReference type="ARBA" id="ARBA00022695"/>
    </source>
</evidence>
<dbReference type="PANTHER" id="PTHR17490:SF16">
    <property type="entry name" value="THREONYLCARBAMOYL-AMP SYNTHASE"/>
    <property type="match status" value="1"/>
</dbReference>
<dbReference type="InterPro" id="IPR005145">
    <property type="entry name" value="Sua5_C"/>
</dbReference>
<sequence length="357" mass="38792">MSPNSSHPKIHPASPDAIQLASRHLRDGKLIGLPTETVYGLAARGDQSACVNRIFAAKNRPANNPLILHVDGLDAVLPLVQLDNSITQTRLERASQLWPGPLTLVLPRSPRVINEVTAGGDTVAVRVPEHPVALELLKVVGLPIAAPSANVSNYISPTRPEHVIQGLESAVEMVLDGGPCRVGLESTVLSIANPQSPPRILREGMLSVERLQDALQEPVQSSKDVATPPNTTRAESCSTPAPLASPGMLRKHYSPTTPLRLVKETTNRSSTDGRVLRLRLRTSPHQVEGYAAVWDLSETGDPNTIAARLYDVMREADAACFDAIEMDELMLDRWPQETNRNLLIAIQDRLVRAAQQD</sequence>
<name>A0ABS8NCT0_9BACT</name>
<dbReference type="InterPro" id="IPR010923">
    <property type="entry name" value="T(6)A37_SUA5"/>
</dbReference>
<keyword evidence="6 13" id="KW-0808">Transferase</keyword>
<dbReference type="InterPro" id="IPR050156">
    <property type="entry name" value="TC-AMP_synthase_SUA5"/>
</dbReference>
<comment type="catalytic activity">
    <reaction evidence="12 13">
        <text>L-threonine + hydrogencarbonate + ATP = L-threonylcarbamoyladenylate + diphosphate + H2O</text>
        <dbReference type="Rhea" id="RHEA:36407"/>
        <dbReference type="ChEBI" id="CHEBI:15377"/>
        <dbReference type="ChEBI" id="CHEBI:17544"/>
        <dbReference type="ChEBI" id="CHEBI:30616"/>
        <dbReference type="ChEBI" id="CHEBI:33019"/>
        <dbReference type="ChEBI" id="CHEBI:57926"/>
        <dbReference type="ChEBI" id="CHEBI:73682"/>
        <dbReference type="EC" id="2.7.7.87"/>
    </reaction>
</comment>
<dbReference type="Gene3D" id="3.40.50.11030">
    <property type="entry name" value="Threonylcarbamoyl-AMP synthase, C-terminal domain"/>
    <property type="match status" value="1"/>
</dbReference>
<evidence type="ECO:0000313" key="17">
    <source>
        <dbReference type="Proteomes" id="UP001430306"/>
    </source>
</evidence>
<dbReference type="PROSITE" id="PS51163">
    <property type="entry name" value="YRDC"/>
    <property type="match status" value="1"/>
</dbReference>
<evidence type="ECO:0000256" key="6">
    <source>
        <dbReference type="ARBA" id="ARBA00022679"/>
    </source>
</evidence>
<dbReference type="Gene3D" id="3.90.870.10">
    <property type="entry name" value="DHBP synthase"/>
    <property type="match status" value="1"/>
</dbReference>
<evidence type="ECO:0000256" key="13">
    <source>
        <dbReference type="PIRNR" id="PIRNR004930"/>
    </source>
</evidence>
<feature type="region of interest" description="Disordered" evidence="14">
    <location>
        <begin position="217"/>
        <end position="250"/>
    </location>
</feature>
<evidence type="ECO:0000256" key="7">
    <source>
        <dbReference type="ARBA" id="ARBA00022694"/>
    </source>
</evidence>
<gene>
    <name evidence="16" type="ORF">LOC71_03655</name>
</gene>
<organism evidence="16 17">
    <name type="scientific">Rhodopirellula halodulae</name>
    <dbReference type="NCBI Taxonomy" id="2894198"/>
    <lineage>
        <taxon>Bacteria</taxon>
        <taxon>Pseudomonadati</taxon>
        <taxon>Planctomycetota</taxon>
        <taxon>Planctomycetia</taxon>
        <taxon>Pirellulales</taxon>
        <taxon>Pirellulaceae</taxon>
        <taxon>Rhodopirellula</taxon>
    </lineage>
</organism>
<evidence type="ECO:0000256" key="1">
    <source>
        <dbReference type="ARBA" id="ARBA00004496"/>
    </source>
</evidence>
<dbReference type="Pfam" id="PF01300">
    <property type="entry name" value="Sua5_yciO_yrdC"/>
    <property type="match status" value="1"/>
</dbReference>
<keyword evidence="5 13" id="KW-0963">Cytoplasm</keyword>
<evidence type="ECO:0000256" key="4">
    <source>
        <dbReference type="ARBA" id="ARBA00015492"/>
    </source>
</evidence>
<reference evidence="16" key="1">
    <citation type="submission" date="2021-11" db="EMBL/GenBank/DDBJ databases">
        <title>Genome sequence.</title>
        <authorList>
            <person name="Sun Q."/>
        </authorList>
    </citation>
    <scope>NUCLEOTIDE SEQUENCE</scope>
    <source>
        <strain evidence="16">JC740</strain>
    </source>
</reference>
<keyword evidence="8 13" id="KW-0548">Nucleotidyltransferase</keyword>
<keyword evidence="9 13" id="KW-0547">Nucleotide-binding</keyword>
<evidence type="ECO:0000256" key="3">
    <source>
        <dbReference type="ARBA" id="ARBA00012584"/>
    </source>
</evidence>
<evidence type="ECO:0000259" key="15">
    <source>
        <dbReference type="PROSITE" id="PS51163"/>
    </source>
</evidence>
<dbReference type="PANTHER" id="PTHR17490">
    <property type="entry name" value="SUA5"/>
    <property type="match status" value="1"/>
</dbReference>
<dbReference type="InterPro" id="IPR038385">
    <property type="entry name" value="Sua5/YwlC_C"/>
</dbReference>
<feature type="domain" description="YrdC-like" evidence="15">
    <location>
        <begin position="15"/>
        <end position="206"/>
    </location>
</feature>
<accession>A0ABS8NCT0</accession>
<protein>
    <recommendedName>
        <fullName evidence="4 13">Threonylcarbamoyl-AMP synthase</fullName>
        <shortName evidence="13">TC-AMP synthase</shortName>
        <ecNumber evidence="3 13">2.7.7.87</ecNumber>
    </recommendedName>
    <alternativeName>
        <fullName evidence="11 13">L-threonylcarbamoyladenylate synthase</fullName>
    </alternativeName>
</protein>
<comment type="function">
    <text evidence="13">Required for the formation of a threonylcarbamoyl group on adenosine at position 37 (t(6)A37) in tRNAs that read codons beginning with adenine.</text>
</comment>